<sequence length="390" mass="42891">MALKVAIVGGGPGGLTLARLLHCKGIEFTVFERSVSATSNLQGGSLDIHENDGQLALREAGLYEEFLKKARTEDDVFTLYDEHGKCFGGLFGEPQDAPSQQPESGRPEIDRTELRQILLDSIPETQIRWESNLKRINNDAKCKRVLEFANGDTACGFDLIVGADGAFSKVRPFVNSLKPEYSGKYYIEAKVSPDSPAYQSVTAKLGNGTIAFLGGPKQVMMQRQGDASYRIYFGVTVPEDFVSSAVDLADGESTRRLLLSPDFFGDWCDTILDIIRNCSSFRSWPLYSMNPERLSWTSVPGITLMGDAAHVSVPAGEGVNVAMLDALVLAKKLDEFGKDDLDRAVREYEHDMLARGKAMIEESWETVRMMAHPDGPSAVIQAFRLKIFGA</sequence>
<keyword evidence="4" id="KW-0503">Monooxygenase</keyword>
<dbReference type="HOGENOM" id="CLU_009665_4_0_1"/>
<dbReference type="PANTHER" id="PTHR46972">
    <property type="entry name" value="MONOOXYGENASE ASQM-RELATED"/>
    <property type="match status" value="1"/>
</dbReference>
<dbReference type="SUPFAM" id="SSF51905">
    <property type="entry name" value="FAD/NAD(P)-binding domain"/>
    <property type="match status" value="1"/>
</dbReference>
<evidence type="ECO:0000256" key="3">
    <source>
        <dbReference type="ARBA" id="ARBA00023002"/>
    </source>
</evidence>
<evidence type="ECO:0000313" key="7">
    <source>
        <dbReference type="Proteomes" id="UP000028045"/>
    </source>
</evidence>
<reference evidence="6 7" key="1">
    <citation type="journal article" date="2014" name="BMC Genomics">
        <title>Comparative genome sequencing reveals chemotype-specific gene clusters in the toxigenic black mold Stachybotrys.</title>
        <authorList>
            <person name="Semeiks J."/>
            <person name="Borek D."/>
            <person name="Otwinowski Z."/>
            <person name="Grishin N.V."/>
        </authorList>
    </citation>
    <scope>NUCLEOTIDE SEQUENCE [LARGE SCALE GENOMIC DNA]</scope>
    <source>
        <strain evidence="7">CBS 109288 / IBT 7711</strain>
    </source>
</reference>
<dbReference type="GO" id="GO:0071949">
    <property type="term" value="F:FAD binding"/>
    <property type="evidence" value="ECO:0007669"/>
    <property type="project" value="InterPro"/>
</dbReference>
<proteinExistence type="predicted"/>
<keyword evidence="7" id="KW-1185">Reference proteome</keyword>
<protein>
    <recommendedName>
        <fullName evidence="5">FAD-binding domain-containing protein</fullName>
    </recommendedName>
</protein>
<dbReference type="OrthoDB" id="655030at2759"/>
<evidence type="ECO:0000313" key="6">
    <source>
        <dbReference type="EMBL" id="KEY69360.1"/>
    </source>
</evidence>
<dbReference type="Pfam" id="PF01494">
    <property type="entry name" value="FAD_binding_3"/>
    <property type="match status" value="1"/>
</dbReference>
<gene>
    <name evidence="6" type="ORF">S7711_08118</name>
</gene>
<dbReference type="Proteomes" id="UP000028045">
    <property type="component" value="Unassembled WGS sequence"/>
</dbReference>
<accession>A0A084AVN1</accession>
<evidence type="ECO:0000256" key="4">
    <source>
        <dbReference type="ARBA" id="ARBA00023033"/>
    </source>
</evidence>
<feature type="domain" description="FAD-binding" evidence="5">
    <location>
        <begin position="4"/>
        <end position="362"/>
    </location>
</feature>
<dbReference type="PANTHER" id="PTHR46972:SF1">
    <property type="entry name" value="FAD DEPENDENT OXIDOREDUCTASE DOMAIN-CONTAINING PROTEIN"/>
    <property type="match status" value="1"/>
</dbReference>
<dbReference type="AlphaFoldDB" id="A0A084AVN1"/>
<evidence type="ECO:0000256" key="2">
    <source>
        <dbReference type="ARBA" id="ARBA00022827"/>
    </source>
</evidence>
<organism evidence="6 7">
    <name type="scientific">Stachybotrys chartarum (strain CBS 109288 / IBT 7711)</name>
    <name type="common">Toxic black mold</name>
    <name type="synonym">Stilbospora chartarum</name>
    <dbReference type="NCBI Taxonomy" id="1280523"/>
    <lineage>
        <taxon>Eukaryota</taxon>
        <taxon>Fungi</taxon>
        <taxon>Dikarya</taxon>
        <taxon>Ascomycota</taxon>
        <taxon>Pezizomycotina</taxon>
        <taxon>Sordariomycetes</taxon>
        <taxon>Hypocreomycetidae</taxon>
        <taxon>Hypocreales</taxon>
        <taxon>Stachybotryaceae</taxon>
        <taxon>Stachybotrys</taxon>
    </lineage>
</organism>
<dbReference type="InterPro" id="IPR036188">
    <property type="entry name" value="FAD/NAD-bd_sf"/>
</dbReference>
<evidence type="ECO:0000259" key="5">
    <source>
        <dbReference type="Pfam" id="PF01494"/>
    </source>
</evidence>
<dbReference type="PRINTS" id="PR00420">
    <property type="entry name" value="RNGMNOXGNASE"/>
</dbReference>
<evidence type="ECO:0000256" key="1">
    <source>
        <dbReference type="ARBA" id="ARBA00022630"/>
    </source>
</evidence>
<dbReference type="GO" id="GO:0004497">
    <property type="term" value="F:monooxygenase activity"/>
    <property type="evidence" value="ECO:0007669"/>
    <property type="project" value="UniProtKB-KW"/>
</dbReference>
<keyword evidence="3" id="KW-0560">Oxidoreductase</keyword>
<keyword evidence="1" id="KW-0285">Flavoprotein</keyword>
<dbReference type="InterPro" id="IPR002938">
    <property type="entry name" value="FAD-bd"/>
</dbReference>
<keyword evidence="2" id="KW-0274">FAD</keyword>
<dbReference type="EMBL" id="KL648530">
    <property type="protein sequence ID" value="KEY69360.1"/>
    <property type="molecule type" value="Genomic_DNA"/>
</dbReference>
<name>A0A084AVN1_STACB</name>
<dbReference type="Gene3D" id="3.50.50.60">
    <property type="entry name" value="FAD/NAD(P)-binding domain"/>
    <property type="match status" value="1"/>
</dbReference>